<keyword evidence="3" id="KW-0238">DNA-binding</keyword>
<evidence type="ECO:0000256" key="2">
    <source>
        <dbReference type="ARBA" id="ARBA00023015"/>
    </source>
</evidence>
<feature type="domain" description="HTH lysR-type" evidence="6">
    <location>
        <begin position="1"/>
        <end position="58"/>
    </location>
</feature>
<dbReference type="SUPFAM" id="SSF53850">
    <property type="entry name" value="Periplasmic binding protein-like II"/>
    <property type="match status" value="1"/>
</dbReference>
<dbReference type="PANTHER" id="PTHR30346">
    <property type="entry name" value="TRANSCRIPTIONAL DUAL REGULATOR HCAR-RELATED"/>
    <property type="match status" value="1"/>
</dbReference>
<evidence type="ECO:0000256" key="3">
    <source>
        <dbReference type="ARBA" id="ARBA00023125"/>
    </source>
</evidence>
<dbReference type="Pfam" id="PF00126">
    <property type="entry name" value="HTH_1"/>
    <property type="match status" value="1"/>
</dbReference>
<dbReference type="InterPro" id="IPR000847">
    <property type="entry name" value="LysR_HTH_N"/>
</dbReference>
<comment type="caution">
    <text evidence="7">The sequence shown here is derived from an EMBL/GenBank/DDBJ whole genome shotgun (WGS) entry which is preliminary data.</text>
</comment>
<evidence type="ECO:0000256" key="1">
    <source>
        <dbReference type="ARBA" id="ARBA00009437"/>
    </source>
</evidence>
<dbReference type="InterPro" id="IPR036390">
    <property type="entry name" value="WH_DNA-bd_sf"/>
</dbReference>
<dbReference type="Pfam" id="PF03466">
    <property type="entry name" value="LysR_substrate"/>
    <property type="match status" value="1"/>
</dbReference>
<dbReference type="PANTHER" id="PTHR30346:SF26">
    <property type="entry name" value="HYDROGEN PEROXIDE-INDUCIBLE GENES ACTIVATOR"/>
    <property type="match status" value="1"/>
</dbReference>
<reference evidence="7" key="2">
    <citation type="submission" date="2024-05" db="EMBL/GenBank/DDBJ databases">
        <title>Rhodohalobacter halophilus gen. nov., sp. nov., a moderately halophilic member of the family Balneolaceae.</title>
        <authorList>
            <person name="Xia J."/>
        </authorList>
    </citation>
    <scope>NUCLEOTIDE SEQUENCE</scope>
    <source>
        <strain evidence="7">WB101</strain>
    </source>
</reference>
<dbReference type="Gene3D" id="1.10.10.10">
    <property type="entry name" value="Winged helix-like DNA-binding domain superfamily/Winged helix DNA-binding domain"/>
    <property type="match status" value="1"/>
</dbReference>
<comment type="similarity">
    <text evidence="1">Belongs to the LysR transcriptional regulatory family.</text>
</comment>
<keyword evidence="8" id="KW-1185">Reference proteome</keyword>
<protein>
    <submittedName>
        <fullName evidence="7">LysR substrate-binding domain-containing protein</fullName>
    </submittedName>
</protein>
<dbReference type="InterPro" id="IPR036388">
    <property type="entry name" value="WH-like_DNA-bd_sf"/>
</dbReference>
<evidence type="ECO:0000313" key="7">
    <source>
        <dbReference type="EMBL" id="MCG2587852.1"/>
    </source>
</evidence>
<organism evidence="7 8">
    <name type="scientific">Rhodohalobacter sulfatireducens</name>
    <dbReference type="NCBI Taxonomy" id="2911366"/>
    <lineage>
        <taxon>Bacteria</taxon>
        <taxon>Pseudomonadati</taxon>
        <taxon>Balneolota</taxon>
        <taxon>Balneolia</taxon>
        <taxon>Balneolales</taxon>
        <taxon>Balneolaceae</taxon>
        <taxon>Rhodohalobacter</taxon>
    </lineage>
</organism>
<accession>A0ABS9KAH9</accession>
<dbReference type="RefSeq" id="WP_237852696.1">
    <property type="nucleotide sequence ID" value="NZ_JAKLWS010000004.1"/>
</dbReference>
<dbReference type="SUPFAM" id="SSF46785">
    <property type="entry name" value="Winged helix' DNA-binding domain"/>
    <property type="match status" value="1"/>
</dbReference>
<dbReference type="EMBL" id="JAKLWS010000004">
    <property type="protein sequence ID" value="MCG2587852.1"/>
    <property type="molecule type" value="Genomic_DNA"/>
</dbReference>
<dbReference type="Proteomes" id="UP001165366">
    <property type="component" value="Unassembled WGS sequence"/>
</dbReference>
<proteinExistence type="inferred from homology"/>
<sequence length="311" mass="35469">MTLTQLSYIVAVDKYRHFATAAEKSYVTQPTLSMQIHKLEDELGITIFDRSKSPVIPTEIGEKVIEQAKTILKESKQLSDIANFKENELKGTFKVGIIPTVAPYLVPLFLRSFLKKYPQVYLIFEELLTQEVIEQLGNDQLDAGIIATPTDQSFIYTEDLFVEPFLGYLSHNHPLVEKEKLSVDDLDRTNIWLLNEGHCFRDQAVKLCKETTKKNNSSPIEFKSGNLETLKRLVEQNFGMTLLPWTAVQEFDSNCANAIVKEFEDPVPSRKLRLIFGRKHLKQTIIAAFKESICSSIPKALKTTDKRVLIE</sequence>
<gene>
    <name evidence="7" type="ORF">L6773_04705</name>
</gene>
<keyword evidence="5" id="KW-0804">Transcription</keyword>
<evidence type="ECO:0000313" key="8">
    <source>
        <dbReference type="Proteomes" id="UP001165366"/>
    </source>
</evidence>
<dbReference type="PROSITE" id="PS50931">
    <property type="entry name" value="HTH_LYSR"/>
    <property type="match status" value="1"/>
</dbReference>
<keyword evidence="2" id="KW-0805">Transcription regulation</keyword>
<evidence type="ECO:0000256" key="4">
    <source>
        <dbReference type="ARBA" id="ARBA00023159"/>
    </source>
</evidence>
<dbReference type="CDD" id="cd08411">
    <property type="entry name" value="PBP2_OxyR"/>
    <property type="match status" value="1"/>
</dbReference>
<name>A0ABS9KAH9_9BACT</name>
<evidence type="ECO:0000259" key="6">
    <source>
        <dbReference type="PROSITE" id="PS50931"/>
    </source>
</evidence>
<evidence type="ECO:0000256" key="5">
    <source>
        <dbReference type="ARBA" id="ARBA00023163"/>
    </source>
</evidence>
<dbReference type="InterPro" id="IPR005119">
    <property type="entry name" value="LysR_subst-bd"/>
</dbReference>
<dbReference type="Gene3D" id="3.40.190.10">
    <property type="entry name" value="Periplasmic binding protein-like II"/>
    <property type="match status" value="2"/>
</dbReference>
<keyword evidence="4" id="KW-0010">Activator</keyword>
<dbReference type="PRINTS" id="PR00039">
    <property type="entry name" value="HTHLYSR"/>
</dbReference>
<reference evidence="7" key="1">
    <citation type="submission" date="2022-01" db="EMBL/GenBank/DDBJ databases">
        <authorList>
            <person name="Wang Y."/>
        </authorList>
    </citation>
    <scope>NUCLEOTIDE SEQUENCE</scope>
    <source>
        <strain evidence="7">WB101</strain>
    </source>
</reference>